<comment type="caution">
    <text evidence="1">The sequence shown here is derived from an EMBL/GenBank/DDBJ whole genome shotgun (WGS) entry which is preliminary data.</text>
</comment>
<accession>A0A936ZHU8</accession>
<evidence type="ECO:0000313" key="2">
    <source>
        <dbReference type="Proteomes" id="UP000613011"/>
    </source>
</evidence>
<sequence>MRQQSTSLRPRQAAAFLGISLATLWRWSKEREDFPKFIKLGPTVTVVPADQLQAWRDAQAGKGAK</sequence>
<gene>
    <name evidence="1" type="ORF">JI739_09160</name>
</gene>
<dbReference type="Pfam" id="PF05930">
    <property type="entry name" value="Phage_AlpA"/>
    <property type="match status" value="1"/>
</dbReference>
<name>A0A936ZHU8_9BURK</name>
<dbReference type="InterPro" id="IPR010260">
    <property type="entry name" value="AlpA"/>
</dbReference>
<proteinExistence type="predicted"/>
<keyword evidence="2" id="KW-1185">Reference proteome</keyword>
<dbReference type="AlphaFoldDB" id="A0A936ZHU8"/>
<dbReference type="EMBL" id="JAEQNA010000002">
    <property type="protein sequence ID" value="MBL0420508.1"/>
    <property type="molecule type" value="Genomic_DNA"/>
</dbReference>
<protein>
    <submittedName>
        <fullName evidence="1">AlpA family phage regulatory protein</fullName>
    </submittedName>
</protein>
<evidence type="ECO:0000313" key="1">
    <source>
        <dbReference type="EMBL" id="MBL0420508.1"/>
    </source>
</evidence>
<dbReference type="Proteomes" id="UP000613011">
    <property type="component" value="Unassembled WGS sequence"/>
</dbReference>
<organism evidence="1 2">
    <name type="scientific">Ramlibacter aurantiacus</name>
    <dbReference type="NCBI Taxonomy" id="2801330"/>
    <lineage>
        <taxon>Bacteria</taxon>
        <taxon>Pseudomonadati</taxon>
        <taxon>Pseudomonadota</taxon>
        <taxon>Betaproteobacteria</taxon>
        <taxon>Burkholderiales</taxon>
        <taxon>Comamonadaceae</taxon>
        <taxon>Ramlibacter</taxon>
    </lineage>
</organism>
<reference evidence="1" key="1">
    <citation type="submission" date="2021-01" db="EMBL/GenBank/DDBJ databases">
        <title>Ramlibacter sp. strain AW1 16S ribosomal RNA gene Genome sequencing and assembly.</title>
        <authorList>
            <person name="Kang M."/>
        </authorList>
    </citation>
    <scope>NUCLEOTIDE SEQUENCE</scope>
    <source>
        <strain evidence="1">AW1</strain>
    </source>
</reference>
<dbReference type="RefSeq" id="WP_201683581.1">
    <property type="nucleotide sequence ID" value="NZ_JAEQNA010000002.1"/>
</dbReference>